<accession>A0A392V7H2</accession>
<name>A0A392V7H2_9FABA</name>
<evidence type="ECO:0000313" key="2">
    <source>
        <dbReference type="Proteomes" id="UP000265520"/>
    </source>
</evidence>
<organism evidence="1 2">
    <name type="scientific">Trifolium medium</name>
    <dbReference type="NCBI Taxonomy" id="97028"/>
    <lineage>
        <taxon>Eukaryota</taxon>
        <taxon>Viridiplantae</taxon>
        <taxon>Streptophyta</taxon>
        <taxon>Embryophyta</taxon>
        <taxon>Tracheophyta</taxon>
        <taxon>Spermatophyta</taxon>
        <taxon>Magnoliopsida</taxon>
        <taxon>eudicotyledons</taxon>
        <taxon>Gunneridae</taxon>
        <taxon>Pentapetalae</taxon>
        <taxon>rosids</taxon>
        <taxon>fabids</taxon>
        <taxon>Fabales</taxon>
        <taxon>Fabaceae</taxon>
        <taxon>Papilionoideae</taxon>
        <taxon>50 kb inversion clade</taxon>
        <taxon>NPAAA clade</taxon>
        <taxon>Hologalegina</taxon>
        <taxon>IRL clade</taxon>
        <taxon>Trifolieae</taxon>
        <taxon>Trifolium</taxon>
    </lineage>
</organism>
<proteinExistence type="predicted"/>
<reference evidence="1 2" key="1">
    <citation type="journal article" date="2018" name="Front. Plant Sci.">
        <title>Red Clover (Trifolium pratense) and Zigzag Clover (T. medium) - A Picture of Genomic Similarities and Differences.</title>
        <authorList>
            <person name="Dluhosova J."/>
            <person name="Istvanek J."/>
            <person name="Nedelnik J."/>
            <person name="Repkova J."/>
        </authorList>
    </citation>
    <scope>NUCLEOTIDE SEQUENCE [LARGE SCALE GENOMIC DNA]</scope>
    <source>
        <strain evidence="2">cv. 10/8</strain>
        <tissue evidence="1">Leaf</tissue>
    </source>
</reference>
<dbReference type="Proteomes" id="UP000265520">
    <property type="component" value="Unassembled WGS sequence"/>
</dbReference>
<keyword evidence="2" id="KW-1185">Reference proteome</keyword>
<dbReference type="EMBL" id="LXQA011054213">
    <property type="protein sequence ID" value="MCI82901.1"/>
    <property type="molecule type" value="Genomic_DNA"/>
</dbReference>
<dbReference type="AlphaFoldDB" id="A0A392V7H2"/>
<comment type="caution">
    <text evidence="1">The sequence shown here is derived from an EMBL/GenBank/DDBJ whole genome shotgun (WGS) entry which is preliminary data.</text>
</comment>
<protein>
    <submittedName>
        <fullName evidence="1">Uncharacterized protein</fullName>
    </submittedName>
</protein>
<evidence type="ECO:0000313" key="1">
    <source>
        <dbReference type="EMBL" id="MCI82901.1"/>
    </source>
</evidence>
<feature type="non-terminal residue" evidence="1">
    <location>
        <position position="63"/>
    </location>
</feature>
<sequence>MTLRLCRAATFCLRHASRREAAVRSTSTRSSSSRIALSFSSSDSGWVVRHVSSSTSTGITASV</sequence>